<protein>
    <recommendedName>
        <fullName evidence="7">AlgX/AlgJ SGNH hydrolase-like domain-containing protein</fullName>
    </recommendedName>
</protein>
<evidence type="ECO:0000256" key="1">
    <source>
        <dbReference type="ARBA" id="ARBA00004418"/>
    </source>
</evidence>
<keyword evidence="3" id="KW-0808">Transferase</keyword>
<reference evidence="8" key="1">
    <citation type="journal article" date="2021" name="PeerJ">
        <title>Extensive microbial diversity within the chicken gut microbiome revealed by metagenomics and culture.</title>
        <authorList>
            <person name="Gilroy R."/>
            <person name="Ravi A."/>
            <person name="Getino M."/>
            <person name="Pursley I."/>
            <person name="Horton D.L."/>
            <person name="Alikhan N.F."/>
            <person name="Baker D."/>
            <person name="Gharbi K."/>
            <person name="Hall N."/>
            <person name="Watson M."/>
            <person name="Adriaenssens E.M."/>
            <person name="Foster-Nyarko E."/>
            <person name="Jarju S."/>
            <person name="Secka A."/>
            <person name="Antonio M."/>
            <person name="Oren A."/>
            <person name="Chaudhuri R.R."/>
            <person name="La Ragione R."/>
            <person name="Hildebrand F."/>
            <person name="Pallen M.J."/>
        </authorList>
    </citation>
    <scope>NUCLEOTIDE SEQUENCE</scope>
    <source>
        <strain evidence="8">B5-657</strain>
    </source>
</reference>
<gene>
    <name evidence="8" type="ORF">H9872_09655</name>
</gene>
<evidence type="ECO:0000256" key="4">
    <source>
        <dbReference type="ARBA" id="ARBA00022729"/>
    </source>
</evidence>
<evidence type="ECO:0000313" key="9">
    <source>
        <dbReference type="Proteomes" id="UP000824229"/>
    </source>
</evidence>
<evidence type="ECO:0000256" key="3">
    <source>
        <dbReference type="ARBA" id="ARBA00022679"/>
    </source>
</evidence>
<keyword evidence="4" id="KW-0732">Signal</keyword>
<evidence type="ECO:0000256" key="6">
    <source>
        <dbReference type="ARBA" id="ARBA00022841"/>
    </source>
</evidence>
<comment type="subcellular location">
    <subcellularLocation>
        <location evidence="1">Periplasm</location>
    </subcellularLocation>
</comment>
<dbReference type="Proteomes" id="UP000824229">
    <property type="component" value="Unassembled WGS sequence"/>
</dbReference>
<keyword evidence="6" id="KW-0016">Alginate biosynthesis</keyword>
<comment type="pathway">
    <text evidence="2">Glycan biosynthesis; alginate biosynthesis.</text>
</comment>
<dbReference type="Pfam" id="PF16822">
    <property type="entry name" value="ALGX"/>
    <property type="match status" value="1"/>
</dbReference>
<feature type="domain" description="AlgX/AlgJ SGNH hydrolase-like" evidence="7">
    <location>
        <begin position="122"/>
        <end position="237"/>
    </location>
</feature>
<name>A0A9E2KDN4_9FIRM</name>
<keyword evidence="5" id="KW-0574">Periplasm</keyword>
<dbReference type="GO" id="GO:0042121">
    <property type="term" value="P:alginic acid biosynthetic process"/>
    <property type="evidence" value="ECO:0007669"/>
    <property type="project" value="UniProtKB-KW"/>
</dbReference>
<dbReference type="GO" id="GO:0042597">
    <property type="term" value="C:periplasmic space"/>
    <property type="evidence" value="ECO:0007669"/>
    <property type="project" value="UniProtKB-SubCell"/>
</dbReference>
<evidence type="ECO:0000259" key="7">
    <source>
        <dbReference type="Pfam" id="PF16822"/>
    </source>
</evidence>
<reference evidence="8" key="2">
    <citation type="submission" date="2021-04" db="EMBL/GenBank/DDBJ databases">
        <authorList>
            <person name="Gilroy R."/>
        </authorList>
    </citation>
    <scope>NUCLEOTIDE SEQUENCE</scope>
    <source>
        <strain evidence="8">B5-657</strain>
    </source>
</reference>
<dbReference type="InterPro" id="IPR031811">
    <property type="entry name" value="ALGX/ALGJ_SGNH-like"/>
</dbReference>
<dbReference type="AlphaFoldDB" id="A0A9E2KDN4"/>
<proteinExistence type="predicted"/>
<dbReference type="EMBL" id="JAHLFQ010000225">
    <property type="protein sequence ID" value="MBU3805004.1"/>
    <property type="molecule type" value="Genomic_DNA"/>
</dbReference>
<dbReference type="GO" id="GO:0016740">
    <property type="term" value="F:transferase activity"/>
    <property type="evidence" value="ECO:0007669"/>
    <property type="project" value="UniProtKB-KW"/>
</dbReference>
<accession>A0A9E2KDN4</accession>
<evidence type="ECO:0000256" key="2">
    <source>
        <dbReference type="ARBA" id="ARBA00005182"/>
    </source>
</evidence>
<sequence>MKKLTFERIGIMLFCATLIGSGALTVVGNIKPIVKGTLSGIQSGYNSDGIGGIAEGAISGIESAINENVFARTSYINLFGLSEKLLNKHYIIDTNITSSVVKDNNNFLQFISFPVDTTPYVEKIASLKGVLDELDTPLLYVQTPLKTIDGYTEMPQGITDYANTNTDTFLESLDNAGIDTIDLRENIKQEGMDLGNLFYTTDHHWKTQTAFWAVGEVTEYLKENLGIDLDPQGFYTNSDNYESILYEKNFLGSQGRRVGKYYGGVDDYTLMLPKYDTNYTVTINKSNSSSVAEGTFKEAIVKDNLLNPTDIFTNRYAAYFGADFPEVIIKNHSAENDMKVLIFKDSFGLPFSAFLSTMVGETRMLDTRYYEGDIEEYVKEYQPDLVLYVYKSINTQK</sequence>
<organism evidence="8 9">
    <name type="scientific">Candidatus Cellulosilyticum pullistercoris</name>
    <dbReference type="NCBI Taxonomy" id="2838521"/>
    <lineage>
        <taxon>Bacteria</taxon>
        <taxon>Bacillati</taxon>
        <taxon>Bacillota</taxon>
        <taxon>Clostridia</taxon>
        <taxon>Lachnospirales</taxon>
        <taxon>Cellulosilyticaceae</taxon>
        <taxon>Cellulosilyticum</taxon>
    </lineage>
</organism>
<evidence type="ECO:0000256" key="5">
    <source>
        <dbReference type="ARBA" id="ARBA00022764"/>
    </source>
</evidence>
<evidence type="ECO:0000313" key="8">
    <source>
        <dbReference type="EMBL" id="MBU3805004.1"/>
    </source>
</evidence>
<comment type="caution">
    <text evidence="8">The sequence shown here is derived from an EMBL/GenBank/DDBJ whole genome shotgun (WGS) entry which is preliminary data.</text>
</comment>